<evidence type="ECO:0000313" key="3">
    <source>
        <dbReference type="Proteomes" id="UP001373496"/>
    </source>
</evidence>
<feature type="domain" description="HTH cro/C1-type" evidence="1">
    <location>
        <begin position="14"/>
        <end position="68"/>
    </location>
</feature>
<dbReference type="RefSeq" id="WP_225235878.1">
    <property type="nucleotide sequence ID" value="NZ_JBAPLV010000009.1"/>
</dbReference>
<dbReference type="Pfam" id="PF17765">
    <property type="entry name" value="MLTR_LBD"/>
    <property type="match status" value="1"/>
</dbReference>
<evidence type="ECO:0000313" key="2">
    <source>
        <dbReference type="EMBL" id="MEI4278791.1"/>
    </source>
</evidence>
<sequence length="262" mass="28442">MTELGERADVGALLRQWRQRRRLSQLELSNEAEVSTRHLSFLETGRSRPSRQMVLHLADRLEVPLRARNELLLAAGYAPAYGERPLQDTRMTPVRDAVQLVLDGYRPHPALAVDRRWELVAGNAAVALLTAGAAPELLEPPVNVLRLSLHPEGVAPRIRNLAQWRGHVLHRLAREARLTADPHLVALHAELTALPGGVEPAPPGAVAVPLKIRHGDGLLTFLSTVTVFGTAVDITAAELSIEAFLPADAATAAAVRALDDAR</sequence>
<comment type="caution">
    <text evidence="2">The sequence shown here is derived from an EMBL/GenBank/DDBJ whole genome shotgun (WGS) entry which is preliminary data.</text>
</comment>
<dbReference type="InterPro" id="IPR001387">
    <property type="entry name" value="Cro/C1-type_HTH"/>
</dbReference>
<accession>A0ABU8E7F9</accession>
<dbReference type="PROSITE" id="PS50943">
    <property type="entry name" value="HTH_CROC1"/>
    <property type="match status" value="1"/>
</dbReference>
<dbReference type="SMART" id="SM00530">
    <property type="entry name" value="HTH_XRE"/>
    <property type="match status" value="1"/>
</dbReference>
<dbReference type="PANTHER" id="PTHR35010">
    <property type="entry name" value="BLL4672 PROTEIN-RELATED"/>
    <property type="match status" value="1"/>
</dbReference>
<protein>
    <submittedName>
        <fullName evidence="2">Helix-turn-helix domain-containing protein</fullName>
    </submittedName>
</protein>
<keyword evidence="3" id="KW-1185">Reference proteome</keyword>
<dbReference type="Gene3D" id="3.30.450.180">
    <property type="match status" value="1"/>
</dbReference>
<reference evidence="2 3" key="1">
    <citation type="submission" date="2024-03" db="EMBL/GenBank/DDBJ databases">
        <title>Draft genome sequence of Klenkia terrae.</title>
        <authorList>
            <person name="Duangmal K."/>
            <person name="Chantavorakit T."/>
        </authorList>
    </citation>
    <scope>NUCLEOTIDE SEQUENCE [LARGE SCALE GENOMIC DNA]</scope>
    <source>
        <strain evidence="2 3">JCM 17786</strain>
    </source>
</reference>
<gene>
    <name evidence="2" type="ORF">UXQ13_09970</name>
</gene>
<proteinExistence type="predicted"/>
<dbReference type="InterPro" id="IPR041413">
    <property type="entry name" value="MLTR_LBD"/>
</dbReference>
<organism evidence="2 3">
    <name type="scientific">Klenkia terrae</name>
    <dbReference type="NCBI Taxonomy" id="1052259"/>
    <lineage>
        <taxon>Bacteria</taxon>
        <taxon>Bacillati</taxon>
        <taxon>Actinomycetota</taxon>
        <taxon>Actinomycetes</taxon>
        <taxon>Geodermatophilales</taxon>
        <taxon>Geodermatophilaceae</taxon>
        <taxon>Klenkia</taxon>
    </lineage>
</organism>
<evidence type="ECO:0000259" key="1">
    <source>
        <dbReference type="PROSITE" id="PS50943"/>
    </source>
</evidence>
<dbReference type="InterPro" id="IPR010982">
    <property type="entry name" value="Lambda_DNA-bd_dom_sf"/>
</dbReference>
<dbReference type="SUPFAM" id="SSF47413">
    <property type="entry name" value="lambda repressor-like DNA-binding domains"/>
    <property type="match status" value="1"/>
</dbReference>
<dbReference type="EMBL" id="JBAPLV010000009">
    <property type="protein sequence ID" value="MEI4278791.1"/>
    <property type="molecule type" value="Genomic_DNA"/>
</dbReference>
<dbReference type="PANTHER" id="PTHR35010:SF4">
    <property type="entry name" value="BLL5781 PROTEIN"/>
    <property type="match status" value="1"/>
</dbReference>
<dbReference type="Gene3D" id="1.10.260.40">
    <property type="entry name" value="lambda repressor-like DNA-binding domains"/>
    <property type="match status" value="1"/>
</dbReference>
<name>A0ABU8E7F9_9ACTN</name>
<dbReference type="Pfam" id="PF13560">
    <property type="entry name" value="HTH_31"/>
    <property type="match status" value="1"/>
</dbReference>
<dbReference type="Proteomes" id="UP001373496">
    <property type="component" value="Unassembled WGS sequence"/>
</dbReference>